<dbReference type="PROSITE" id="PS01124">
    <property type="entry name" value="HTH_ARAC_FAMILY_2"/>
    <property type="match status" value="1"/>
</dbReference>
<dbReference type="Proteomes" id="UP001652564">
    <property type="component" value="Unassembled WGS sequence"/>
</dbReference>
<dbReference type="InterPro" id="IPR029062">
    <property type="entry name" value="Class_I_gatase-like"/>
</dbReference>
<dbReference type="SMART" id="SM00342">
    <property type="entry name" value="HTH_ARAC"/>
    <property type="match status" value="1"/>
</dbReference>
<evidence type="ECO:0000259" key="4">
    <source>
        <dbReference type="PROSITE" id="PS01124"/>
    </source>
</evidence>
<feature type="domain" description="HTH araC/xylS-type" evidence="4">
    <location>
        <begin position="223"/>
        <end position="321"/>
    </location>
</feature>
<keyword evidence="1" id="KW-0805">Transcription regulation</keyword>
<dbReference type="InterPro" id="IPR018060">
    <property type="entry name" value="HTH_AraC"/>
</dbReference>
<evidence type="ECO:0000256" key="3">
    <source>
        <dbReference type="ARBA" id="ARBA00023163"/>
    </source>
</evidence>
<dbReference type="PROSITE" id="PS00041">
    <property type="entry name" value="HTH_ARAC_FAMILY_1"/>
    <property type="match status" value="1"/>
</dbReference>
<evidence type="ECO:0000313" key="6">
    <source>
        <dbReference type="Proteomes" id="UP001652564"/>
    </source>
</evidence>
<gene>
    <name evidence="5" type="ORF">OEZ71_19710</name>
</gene>
<dbReference type="InterPro" id="IPR009057">
    <property type="entry name" value="Homeodomain-like_sf"/>
</dbReference>
<dbReference type="CDD" id="cd03136">
    <property type="entry name" value="GATase1_AraC_ArgR_like"/>
    <property type="match status" value="1"/>
</dbReference>
<dbReference type="SUPFAM" id="SSF46689">
    <property type="entry name" value="Homeodomain-like"/>
    <property type="match status" value="2"/>
</dbReference>
<reference evidence="5 6" key="1">
    <citation type="submission" date="2022-10" db="EMBL/GenBank/DDBJ databases">
        <title>Defluviimonas sp. nov., isolated from ocean surface sediments.</title>
        <authorList>
            <person name="He W."/>
            <person name="Wang L."/>
            <person name="Zhang D.-F."/>
        </authorList>
    </citation>
    <scope>NUCLEOTIDE SEQUENCE [LARGE SCALE GENOMIC DNA]</scope>
    <source>
        <strain evidence="5 6">WL0050</strain>
    </source>
</reference>
<dbReference type="PRINTS" id="PR00032">
    <property type="entry name" value="HTHARAC"/>
</dbReference>
<dbReference type="SUPFAM" id="SSF52317">
    <property type="entry name" value="Class I glutamine amidotransferase-like"/>
    <property type="match status" value="1"/>
</dbReference>
<keyword evidence="3" id="KW-0804">Transcription</keyword>
<comment type="caution">
    <text evidence="5">The sequence shown here is derived from an EMBL/GenBank/DDBJ whole genome shotgun (WGS) entry which is preliminary data.</text>
</comment>
<evidence type="ECO:0000256" key="2">
    <source>
        <dbReference type="ARBA" id="ARBA00023125"/>
    </source>
</evidence>
<evidence type="ECO:0000256" key="1">
    <source>
        <dbReference type="ARBA" id="ARBA00023015"/>
    </source>
</evidence>
<proteinExistence type="predicted"/>
<dbReference type="Gene3D" id="3.40.50.880">
    <property type="match status" value="1"/>
</dbReference>
<dbReference type="Gene3D" id="1.10.10.60">
    <property type="entry name" value="Homeodomain-like"/>
    <property type="match status" value="1"/>
</dbReference>
<accession>A0ABT2ZTP4</accession>
<sequence length="345" mass="38446">MSTLVSSAAIPQFNFLLQPEFPLNALILASDALRIANQNSGAELFRWCYVSEIGEPVRASNQMWFAADHALDDMPRADVYLLFEGNLPTQNISRALLGRLREAGRYGAIVGGIDTGAFALARAGLSGTETAPETVVHWEAEASFREEFPAAKPEDRIYRISGNRAHCAGGVATLDMMLDLITRFHNEALANEVANALIHTRRPSETEQRGDAGVGSKQARQAERIVSLMEQNLDFPLSLPEIAEAVGLPERSLVRMCRRIFGESPMRLYLHIRLQAARNILFYEEYSIKDVALSCGFSYPAVFSRAFKQQFGQTPRAFRAALRDRQRQGMRPEIRRLITSSDRAA</sequence>
<name>A0ABT2ZTP4_9RHOB</name>
<dbReference type="PANTHER" id="PTHR43280">
    <property type="entry name" value="ARAC-FAMILY TRANSCRIPTIONAL REGULATOR"/>
    <property type="match status" value="1"/>
</dbReference>
<dbReference type="PANTHER" id="PTHR43280:SF2">
    <property type="entry name" value="HTH-TYPE TRANSCRIPTIONAL REGULATOR EXSA"/>
    <property type="match status" value="1"/>
</dbReference>
<keyword evidence="2" id="KW-0238">DNA-binding</keyword>
<organism evidence="5 6">
    <name type="scientific">Albidovulum litorale</name>
    <dbReference type="NCBI Taxonomy" id="2984134"/>
    <lineage>
        <taxon>Bacteria</taxon>
        <taxon>Pseudomonadati</taxon>
        <taxon>Pseudomonadota</taxon>
        <taxon>Alphaproteobacteria</taxon>
        <taxon>Rhodobacterales</taxon>
        <taxon>Paracoccaceae</taxon>
        <taxon>Albidovulum</taxon>
    </lineage>
</organism>
<dbReference type="InterPro" id="IPR018062">
    <property type="entry name" value="HTH_AraC-typ_CS"/>
</dbReference>
<protein>
    <submittedName>
        <fullName evidence="5">Helix-turn-helix domain-containing protein</fullName>
    </submittedName>
</protein>
<evidence type="ECO:0000313" key="5">
    <source>
        <dbReference type="EMBL" id="MCV2874532.1"/>
    </source>
</evidence>
<dbReference type="InterPro" id="IPR020449">
    <property type="entry name" value="Tscrpt_reg_AraC-type_HTH"/>
</dbReference>
<dbReference type="EMBL" id="JAOWKZ010000005">
    <property type="protein sequence ID" value="MCV2874532.1"/>
    <property type="molecule type" value="Genomic_DNA"/>
</dbReference>
<dbReference type="RefSeq" id="WP_263741802.1">
    <property type="nucleotide sequence ID" value="NZ_JAOWKZ010000005.1"/>
</dbReference>
<dbReference type="Pfam" id="PF12833">
    <property type="entry name" value="HTH_18"/>
    <property type="match status" value="1"/>
</dbReference>
<keyword evidence="6" id="KW-1185">Reference proteome</keyword>